<feature type="binding site" evidence="6">
    <location>
        <begin position="162"/>
        <end position="164"/>
    </location>
    <ligand>
        <name>ATP</name>
        <dbReference type="ChEBI" id="CHEBI:30616"/>
    </ligand>
</feature>
<comment type="similarity">
    <text evidence="5 6">Belongs to the FtsA/MreB family.</text>
</comment>
<dbReference type="EMBL" id="MFKN01000032">
    <property type="protein sequence ID" value="OGG40432.1"/>
    <property type="molecule type" value="Genomic_DNA"/>
</dbReference>
<dbReference type="Gene3D" id="3.30.420.40">
    <property type="match status" value="3"/>
</dbReference>
<evidence type="ECO:0000313" key="7">
    <source>
        <dbReference type="EMBL" id="OGG40432.1"/>
    </source>
</evidence>
<dbReference type="GO" id="GO:0005524">
    <property type="term" value="F:ATP binding"/>
    <property type="evidence" value="ECO:0007669"/>
    <property type="project" value="UniProtKB-KW"/>
</dbReference>
<dbReference type="GO" id="GO:0008360">
    <property type="term" value="P:regulation of cell shape"/>
    <property type="evidence" value="ECO:0007669"/>
    <property type="project" value="UniProtKB-UniRule"/>
</dbReference>
<dbReference type="CDD" id="cd10225">
    <property type="entry name" value="ASKHA_NBD_MreB-like"/>
    <property type="match status" value="1"/>
</dbReference>
<evidence type="ECO:0000256" key="6">
    <source>
        <dbReference type="HAMAP-Rule" id="MF_02207"/>
    </source>
</evidence>
<dbReference type="AlphaFoldDB" id="A0A1F6BUH9"/>
<dbReference type="NCBIfam" id="TIGR00904">
    <property type="entry name" value="mreB"/>
    <property type="match status" value="1"/>
</dbReference>
<protein>
    <recommendedName>
        <fullName evidence="6">Cell shape-determining protein MreB</fullName>
    </recommendedName>
</protein>
<comment type="subcellular location">
    <subcellularLocation>
        <location evidence="6">Cytoplasm</location>
    </subcellularLocation>
    <text evidence="6">Membrane-associated.</text>
</comment>
<proteinExistence type="inferred from homology"/>
<gene>
    <name evidence="6" type="primary">mreB</name>
    <name evidence="7" type="ORF">A2118_02860</name>
</gene>
<comment type="subunit">
    <text evidence="6">Forms polymers.</text>
</comment>
<dbReference type="PANTHER" id="PTHR42749:SF1">
    <property type="entry name" value="CELL SHAPE-DETERMINING PROTEIN MREB"/>
    <property type="match status" value="1"/>
</dbReference>
<comment type="function">
    <text evidence="6">Forms membrane-associated dynamic filaments that are essential for cell shape determination. Acts by regulating cell wall synthesis and cell elongation, and thus cell shape. A feedback loop between cell geometry and MreB localization may maintain elongated cell shape by targeting cell wall growth to regions of negative cell wall curvature.</text>
</comment>
<evidence type="ECO:0000256" key="2">
    <source>
        <dbReference type="ARBA" id="ARBA00022741"/>
    </source>
</evidence>
<evidence type="ECO:0000256" key="4">
    <source>
        <dbReference type="ARBA" id="ARBA00022960"/>
    </source>
</evidence>
<accession>A0A1F6BUH9</accession>
<dbReference type="Proteomes" id="UP000179014">
    <property type="component" value="Unassembled WGS sequence"/>
</dbReference>
<keyword evidence="4 6" id="KW-0133">Cell shape</keyword>
<organism evidence="7 8">
    <name type="scientific">Candidatus Kaiserbacteria bacterium GWA2_50_9</name>
    <dbReference type="NCBI Taxonomy" id="1798474"/>
    <lineage>
        <taxon>Bacteria</taxon>
        <taxon>Candidatus Kaiseribacteriota</taxon>
    </lineage>
</organism>
<dbReference type="HAMAP" id="MF_02207">
    <property type="entry name" value="MreB"/>
    <property type="match status" value="1"/>
</dbReference>
<evidence type="ECO:0000313" key="8">
    <source>
        <dbReference type="Proteomes" id="UP000179014"/>
    </source>
</evidence>
<dbReference type="InterPro" id="IPR043129">
    <property type="entry name" value="ATPase_NBD"/>
</dbReference>
<dbReference type="GO" id="GO:0000902">
    <property type="term" value="P:cell morphogenesis"/>
    <property type="evidence" value="ECO:0007669"/>
    <property type="project" value="InterPro"/>
</dbReference>
<evidence type="ECO:0000256" key="3">
    <source>
        <dbReference type="ARBA" id="ARBA00022840"/>
    </source>
</evidence>
<dbReference type="InterPro" id="IPR056546">
    <property type="entry name" value="MreB_MamK-like"/>
</dbReference>
<evidence type="ECO:0000256" key="1">
    <source>
        <dbReference type="ARBA" id="ARBA00022490"/>
    </source>
</evidence>
<dbReference type="PANTHER" id="PTHR42749">
    <property type="entry name" value="CELL SHAPE-DETERMINING PROTEIN MREB"/>
    <property type="match status" value="1"/>
</dbReference>
<comment type="caution">
    <text evidence="7">The sequence shown here is derived from an EMBL/GenBank/DDBJ whole genome shotgun (WGS) entry which is preliminary data.</text>
</comment>
<dbReference type="InterPro" id="IPR004753">
    <property type="entry name" value="MreB"/>
</dbReference>
<sequence>MSFFSPKLGIDLGTTNVLVFVPGKGVVINEPSVVAVSKSSGRQGKNKILAIGAEAKAMVGRTPDDIIAYRPMKDGVIADYRITEAMLRYFMRKALGRNPFKPTVLVSVPAGVTSTEKRAVIEAALKAGAKNAYVVKEPILAAIGAGIPIHEPMGRMVADIGGGTIDVAVISLGGIVASTSVKCAGDRLDRAVVDHVKKQHNLAIGDKTAEEIKIKIGAAVPMNEELTMPVKGRDLMSGLPRTVDLSTNDLVQAMSRELREMTQAIRKVLQDTPPELAADIIDNGIILTGGSSQLRQMPELVYRRTGVVAKLGQDPYFCVARGTGIALKHLDTYQKSILAKQ</sequence>
<comment type="caution">
    <text evidence="6">Lacks conserved residue(s) required for the propagation of feature annotation.</text>
</comment>
<dbReference type="NCBIfam" id="NF010539">
    <property type="entry name" value="PRK13927.1"/>
    <property type="match status" value="1"/>
</dbReference>
<dbReference type="STRING" id="1798474.A2118_02860"/>
<keyword evidence="1 6" id="KW-0963">Cytoplasm</keyword>
<evidence type="ECO:0000256" key="5">
    <source>
        <dbReference type="ARBA" id="ARBA00023458"/>
    </source>
</evidence>
<keyword evidence="3 6" id="KW-0067">ATP-binding</keyword>
<name>A0A1F6BUH9_9BACT</name>
<keyword evidence="2 6" id="KW-0547">Nucleotide-binding</keyword>
<dbReference type="SUPFAM" id="SSF53067">
    <property type="entry name" value="Actin-like ATPase domain"/>
    <property type="match status" value="2"/>
</dbReference>
<dbReference type="GO" id="GO:0005737">
    <property type="term" value="C:cytoplasm"/>
    <property type="evidence" value="ECO:0007669"/>
    <property type="project" value="UniProtKB-SubCell"/>
</dbReference>
<feature type="binding site" evidence="6">
    <location>
        <begin position="210"/>
        <end position="213"/>
    </location>
    <ligand>
        <name>ATP</name>
        <dbReference type="ChEBI" id="CHEBI:30616"/>
    </ligand>
</feature>
<dbReference type="PRINTS" id="PR01652">
    <property type="entry name" value="SHAPEPROTEIN"/>
</dbReference>
<reference evidence="7 8" key="1">
    <citation type="journal article" date="2016" name="Nat. Commun.">
        <title>Thousands of microbial genomes shed light on interconnected biogeochemical processes in an aquifer system.</title>
        <authorList>
            <person name="Anantharaman K."/>
            <person name="Brown C.T."/>
            <person name="Hug L.A."/>
            <person name="Sharon I."/>
            <person name="Castelle C.J."/>
            <person name="Probst A.J."/>
            <person name="Thomas B.C."/>
            <person name="Singh A."/>
            <person name="Wilkins M.J."/>
            <person name="Karaoz U."/>
            <person name="Brodie E.L."/>
            <person name="Williams K.H."/>
            <person name="Hubbard S.S."/>
            <person name="Banfield J.F."/>
        </authorList>
    </citation>
    <scope>NUCLEOTIDE SEQUENCE [LARGE SCALE GENOMIC DNA]</scope>
</reference>
<dbReference type="Pfam" id="PF06723">
    <property type="entry name" value="MreB_Mbl"/>
    <property type="match status" value="1"/>
</dbReference>